<evidence type="ECO:0000313" key="2">
    <source>
        <dbReference type="Proteomes" id="UP000078237"/>
    </source>
</evidence>
<dbReference type="Proteomes" id="UP000078237">
    <property type="component" value="Unassembled WGS sequence"/>
</dbReference>
<accession>A0A175W3Y8</accession>
<reference evidence="1 2" key="1">
    <citation type="journal article" date="2016" name="Genome Announc.">
        <title>Genome Sequence of Madurella mycetomatis mm55, Isolated from a Human Mycetoma Case in Sudan.</title>
        <authorList>
            <person name="Smit S."/>
            <person name="Derks M.F."/>
            <person name="Bervoets S."/>
            <person name="Fahal A."/>
            <person name="van Leeuwen W."/>
            <person name="van Belkum A."/>
            <person name="van de Sande W.W."/>
        </authorList>
    </citation>
    <scope>NUCLEOTIDE SEQUENCE [LARGE SCALE GENOMIC DNA]</scope>
    <source>
        <strain evidence="2">mm55</strain>
    </source>
</reference>
<dbReference type="EMBL" id="LCTW02000122">
    <property type="protein sequence ID" value="KXX78383.1"/>
    <property type="molecule type" value="Genomic_DNA"/>
</dbReference>
<gene>
    <name evidence="1" type="ORF">MMYC01_206023</name>
</gene>
<evidence type="ECO:0000313" key="1">
    <source>
        <dbReference type="EMBL" id="KXX78383.1"/>
    </source>
</evidence>
<dbReference type="AlphaFoldDB" id="A0A175W3Y8"/>
<proteinExistence type="predicted"/>
<sequence>MPGVTQTGTTVFAAQETNWFLGPDDGRFFVWQTTTNIAQEEWVKFRLEIDTADDTKMKLFPHDGSQALVWNLSSHNKPSLAVNDGTPNRGPEMLIKAEIFVFGDNDIKKSVTLLKAEFVEA</sequence>
<organism evidence="1 2">
    <name type="scientific">Madurella mycetomatis</name>
    <dbReference type="NCBI Taxonomy" id="100816"/>
    <lineage>
        <taxon>Eukaryota</taxon>
        <taxon>Fungi</taxon>
        <taxon>Dikarya</taxon>
        <taxon>Ascomycota</taxon>
        <taxon>Pezizomycotina</taxon>
        <taxon>Sordariomycetes</taxon>
        <taxon>Sordariomycetidae</taxon>
        <taxon>Sordariales</taxon>
        <taxon>Sordariales incertae sedis</taxon>
        <taxon>Madurella</taxon>
    </lineage>
</organism>
<dbReference type="VEuPathDB" id="FungiDB:MMYC01_206023"/>
<keyword evidence="2" id="KW-1185">Reference proteome</keyword>
<comment type="caution">
    <text evidence="1">The sequence shown here is derived from an EMBL/GenBank/DDBJ whole genome shotgun (WGS) entry which is preliminary data.</text>
</comment>
<name>A0A175W3Y8_9PEZI</name>
<protein>
    <submittedName>
        <fullName evidence="1">Uncharacterized protein</fullName>
    </submittedName>
</protein>